<evidence type="ECO:0000313" key="1">
    <source>
        <dbReference type="Proteomes" id="UP000492821"/>
    </source>
</evidence>
<evidence type="ECO:0000313" key="2">
    <source>
        <dbReference type="WBParaSite" id="Pan_g11708.t1"/>
    </source>
</evidence>
<protein>
    <submittedName>
        <fullName evidence="2">Peptidase S1 domain-containing protein</fullName>
    </submittedName>
</protein>
<reference evidence="1" key="1">
    <citation type="journal article" date="2013" name="Genetics">
        <title>The draft genome and transcriptome of Panagrellus redivivus are shaped by the harsh demands of a free-living lifestyle.</title>
        <authorList>
            <person name="Srinivasan J."/>
            <person name="Dillman A.R."/>
            <person name="Macchietto M.G."/>
            <person name="Heikkinen L."/>
            <person name="Lakso M."/>
            <person name="Fracchia K.M."/>
            <person name="Antoshechkin I."/>
            <person name="Mortazavi A."/>
            <person name="Wong G."/>
            <person name="Sternberg P.W."/>
        </authorList>
    </citation>
    <scope>NUCLEOTIDE SEQUENCE [LARGE SCALE GENOMIC DNA]</scope>
    <source>
        <strain evidence="1">MT8872</strain>
    </source>
</reference>
<dbReference type="WBParaSite" id="Pan_g11708.t1">
    <property type="protein sequence ID" value="Pan_g11708.t1"/>
    <property type="gene ID" value="Pan_g11708"/>
</dbReference>
<dbReference type="Proteomes" id="UP000492821">
    <property type="component" value="Unassembled WGS sequence"/>
</dbReference>
<proteinExistence type="predicted"/>
<organism evidence="1 2">
    <name type="scientific">Panagrellus redivivus</name>
    <name type="common">Microworm</name>
    <dbReference type="NCBI Taxonomy" id="6233"/>
    <lineage>
        <taxon>Eukaryota</taxon>
        <taxon>Metazoa</taxon>
        <taxon>Ecdysozoa</taxon>
        <taxon>Nematoda</taxon>
        <taxon>Chromadorea</taxon>
        <taxon>Rhabditida</taxon>
        <taxon>Tylenchina</taxon>
        <taxon>Panagrolaimomorpha</taxon>
        <taxon>Panagrolaimoidea</taxon>
        <taxon>Panagrolaimidae</taxon>
        <taxon>Panagrellus</taxon>
    </lineage>
</organism>
<accession>A0A7E4UQX6</accession>
<keyword evidence="1" id="KW-1185">Reference proteome</keyword>
<sequence length="79" mass="8288">MRTPNFGRDPTDQLTHGIPVGAVKPAVSKAQASDRMTFVPRPVPAVGTIAGNRAQCGVDVAFDPIAVVLQTGSCRRDSL</sequence>
<name>A0A7E4UQX6_PANRE</name>
<dbReference type="AlphaFoldDB" id="A0A7E4UQX6"/>
<reference evidence="2" key="2">
    <citation type="submission" date="2020-10" db="UniProtKB">
        <authorList>
            <consortium name="WormBaseParasite"/>
        </authorList>
    </citation>
    <scope>IDENTIFICATION</scope>
</reference>